<proteinExistence type="predicted"/>
<dbReference type="HOGENOM" id="CLU_2998772_0_0_1"/>
<organism>
    <name type="scientific">Ixodes scapularis</name>
    <name type="common">Black-legged tick</name>
    <name type="synonym">Deer tick</name>
    <dbReference type="NCBI Taxonomy" id="6945"/>
    <lineage>
        <taxon>Eukaryota</taxon>
        <taxon>Metazoa</taxon>
        <taxon>Ecdysozoa</taxon>
        <taxon>Arthropoda</taxon>
        <taxon>Chelicerata</taxon>
        <taxon>Arachnida</taxon>
        <taxon>Acari</taxon>
        <taxon>Parasitiformes</taxon>
        <taxon>Ixodida</taxon>
        <taxon>Ixodoidea</taxon>
        <taxon>Ixodidae</taxon>
        <taxon>Ixodinae</taxon>
        <taxon>Ixodes</taxon>
    </lineage>
</organism>
<reference evidence="2" key="2">
    <citation type="submission" date="2020-05" db="UniProtKB">
        <authorList>
            <consortium name="EnsemblMetazoa"/>
        </authorList>
    </citation>
    <scope>IDENTIFICATION</scope>
    <source>
        <strain evidence="2">wikel</strain>
    </source>
</reference>
<dbReference type="InParanoid" id="B7Q7V2"/>
<dbReference type="Proteomes" id="UP000001555">
    <property type="component" value="Unassembled WGS sequence"/>
</dbReference>
<dbReference type="PaxDb" id="6945-B7Q7V2"/>
<dbReference type="EnsemblMetazoa" id="ISCW021735-RA">
    <property type="protein sequence ID" value="ISCW021735-PA"/>
    <property type="gene ID" value="ISCW021735"/>
</dbReference>
<dbReference type="EMBL" id="ABJB010877129">
    <property type="status" value="NOT_ANNOTATED_CDS"/>
    <property type="molecule type" value="Genomic_DNA"/>
</dbReference>
<accession>B7Q7V2</accession>
<name>B7Q7V2_IXOSC</name>
<dbReference type="VEuPathDB" id="VectorBase:ISCW021735"/>
<gene>
    <name evidence="1" type="ORF">IscW_ISCW021735</name>
</gene>
<sequence>MMIRNPASTGAHLCDAVWTRVDEFADCVDGVGTRKSVAVEVRRCRPCDDLGGRAGIL</sequence>
<dbReference type="AlphaFoldDB" id="B7Q7V2"/>
<evidence type="ECO:0000313" key="1">
    <source>
        <dbReference type="EMBL" id="EEC14924.1"/>
    </source>
</evidence>
<reference evidence="1 3" key="1">
    <citation type="submission" date="2008-03" db="EMBL/GenBank/DDBJ databases">
        <title>Annotation of Ixodes scapularis.</title>
        <authorList>
            <consortium name="Ixodes scapularis Genome Project Consortium"/>
            <person name="Caler E."/>
            <person name="Hannick L.I."/>
            <person name="Bidwell S."/>
            <person name="Joardar V."/>
            <person name="Thiagarajan M."/>
            <person name="Amedeo P."/>
            <person name="Galinsky K.J."/>
            <person name="Schobel S."/>
            <person name="Inman J."/>
            <person name="Hostetler J."/>
            <person name="Miller J."/>
            <person name="Hammond M."/>
            <person name="Megy K."/>
            <person name="Lawson D."/>
            <person name="Kodira C."/>
            <person name="Sutton G."/>
            <person name="Meyer J."/>
            <person name="Hill C.A."/>
            <person name="Birren B."/>
            <person name="Nene V."/>
            <person name="Collins F."/>
            <person name="Alarcon-Chaidez F."/>
            <person name="Wikel S."/>
            <person name="Strausberg R."/>
        </authorList>
    </citation>
    <scope>NUCLEOTIDE SEQUENCE [LARGE SCALE GENOMIC DNA]</scope>
    <source>
        <strain evidence="3">Wikel</strain>
        <strain evidence="1">Wikel colony</strain>
    </source>
</reference>
<dbReference type="EMBL" id="DS878526">
    <property type="protein sequence ID" value="EEC14924.1"/>
    <property type="molecule type" value="Genomic_DNA"/>
</dbReference>
<dbReference type="VEuPathDB" id="VectorBase:ISCI021735"/>
<keyword evidence="3" id="KW-1185">Reference proteome</keyword>
<evidence type="ECO:0000313" key="3">
    <source>
        <dbReference type="Proteomes" id="UP000001555"/>
    </source>
</evidence>
<evidence type="ECO:0000313" key="2">
    <source>
        <dbReference type="EnsemblMetazoa" id="ISCW021735-PA"/>
    </source>
</evidence>
<protein>
    <submittedName>
        <fullName evidence="1 2">Uncharacterized protein</fullName>
    </submittedName>
</protein>